<gene>
    <name evidence="4" type="ORF">E4099_06140</name>
</gene>
<dbReference type="AlphaFoldDB" id="A0A4Z0HGT3"/>
<proteinExistence type="predicted"/>
<dbReference type="SUPFAM" id="SSF53187">
    <property type="entry name" value="Zn-dependent exopeptidases"/>
    <property type="match status" value="1"/>
</dbReference>
<dbReference type="InterPro" id="IPR003137">
    <property type="entry name" value="PA_domain"/>
</dbReference>
<comment type="caution">
    <text evidence="4">The sequence shown here is derived from an EMBL/GenBank/DDBJ whole genome shotgun (WGS) entry which is preliminary data.</text>
</comment>
<dbReference type="Gene3D" id="3.50.30.30">
    <property type="match status" value="1"/>
</dbReference>
<dbReference type="PANTHER" id="PTHR12147:SF26">
    <property type="entry name" value="PEPTIDASE M28 DOMAIN-CONTAINING PROTEIN"/>
    <property type="match status" value="1"/>
</dbReference>
<dbReference type="Pfam" id="PF02225">
    <property type="entry name" value="PA"/>
    <property type="match status" value="1"/>
</dbReference>
<accession>A0A4Z0HGT3</accession>
<dbReference type="Gene3D" id="3.40.630.10">
    <property type="entry name" value="Zn peptidases"/>
    <property type="match status" value="1"/>
</dbReference>
<dbReference type="OrthoDB" id="345880at2"/>
<dbReference type="InterPro" id="IPR045175">
    <property type="entry name" value="M28_fam"/>
</dbReference>
<keyword evidence="1" id="KW-0732">Signal</keyword>
<feature type="signal peptide" evidence="1">
    <location>
        <begin position="1"/>
        <end position="29"/>
    </location>
</feature>
<feature type="domain" description="PA" evidence="2">
    <location>
        <begin position="149"/>
        <end position="240"/>
    </location>
</feature>
<reference evidence="4 5" key="1">
    <citation type="submission" date="2019-03" db="EMBL/GenBank/DDBJ databases">
        <authorList>
            <person name="Gonzalez-Pimentel J.L."/>
        </authorList>
    </citation>
    <scope>NUCLEOTIDE SEQUENCE [LARGE SCALE GENOMIC DNA]</scope>
    <source>
        <strain evidence="4 5">JCM 31289</strain>
    </source>
</reference>
<dbReference type="GO" id="GO:0008235">
    <property type="term" value="F:metalloexopeptidase activity"/>
    <property type="evidence" value="ECO:0007669"/>
    <property type="project" value="InterPro"/>
</dbReference>
<name>A0A4Z0HGT3_9ACTN</name>
<evidence type="ECO:0000313" key="5">
    <source>
        <dbReference type="Proteomes" id="UP000297948"/>
    </source>
</evidence>
<evidence type="ECO:0000259" key="3">
    <source>
        <dbReference type="Pfam" id="PF04389"/>
    </source>
</evidence>
<dbReference type="InterPro" id="IPR007484">
    <property type="entry name" value="Peptidase_M28"/>
</dbReference>
<feature type="domain" description="Peptidase M28" evidence="3">
    <location>
        <begin position="266"/>
        <end position="469"/>
    </location>
</feature>
<keyword evidence="5" id="KW-1185">Reference proteome</keyword>
<evidence type="ECO:0000259" key="2">
    <source>
        <dbReference type="Pfam" id="PF02225"/>
    </source>
</evidence>
<feature type="chain" id="PRO_5021504230" evidence="1">
    <location>
        <begin position="30"/>
        <end position="491"/>
    </location>
</feature>
<evidence type="ECO:0000256" key="1">
    <source>
        <dbReference type="SAM" id="SignalP"/>
    </source>
</evidence>
<dbReference type="GO" id="GO:0006508">
    <property type="term" value="P:proteolysis"/>
    <property type="evidence" value="ECO:0007669"/>
    <property type="project" value="InterPro"/>
</dbReference>
<dbReference type="PANTHER" id="PTHR12147">
    <property type="entry name" value="METALLOPEPTIDASE M28 FAMILY MEMBER"/>
    <property type="match status" value="1"/>
</dbReference>
<dbReference type="Proteomes" id="UP000297948">
    <property type="component" value="Unassembled WGS sequence"/>
</dbReference>
<dbReference type="EMBL" id="SRID01000034">
    <property type="protein sequence ID" value="TGB15784.1"/>
    <property type="molecule type" value="Genomic_DNA"/>
</dbReference>
<sequence>MRRATTLRKLAAGVGSLLLTCTLVQSAGAAPNEPAPSVKSPAPTDFPLADRLASRVTGPDVYRHLQAFQRIADASGGNRGYDRIGFTRSVSYVSGLLKDAGYKVVEQKVPYTDFDVQTETLKVSGLAEGTRDVRVLMTRFTPSTPLDGVEAPLVSLPGGRTGCTAADYDGVDVKGAVVITARNACGYGLQQQVAAQAGARAMLLYYPTPSPENIYRLYGFAPPAYTIPVASVAQDEGEALVRAAAGGTARVQLTLRGQEVSRTTVNLTAETSGGDPDNVVLLGSHLDSVPENAGLNDNGSTAAAVLQTALALAPQQNAVKNKVRFVWWGAEELINVGSSYYVDHLPDSDLRRIAAVLNGELIASPNYARFVWDPGTGGSHEIANLFAGYFDARGLPYDRQSPDAIGSDHLAFEAVGVPVGGLDGGNLKVKTPEQQSRYGGTAGEMYDHCYHQVCDQLGSINKEALGTNAPALAWVLGRLATYDEDVRTATS</sequence>
<evidence type="ECO:0000313" key="4">
    <source>
        <dbReference type="EMBL" id="TGB15784.1"/>
    </source>
</evidence>
<dbReference type="SUPFAM" id="SSF52025">
    <property type="entry name" value="PA domain"/>
    <property type="match status" value="1"/>
</dbReference>
<dbReference type="InterPro" id="IPR046450">
    <property type="entry name" value="PA_dom_sf"/>
</dbReference>
<organism evidence="4 5">
    <name type="scientific">Streptomyces palmae</name>
    <dbReference type="NCBI Taxonomy" id="1701085"/>
    <lineage>
        <taxon>Bacteria</taxon>
        <taxon>Bacillati</taxon>
        <taxon>Actinomycetota</taxon>
        <taxon>Actinomycetes</taxon>
        <taxon>Kitasatosporales</taxon>
        <taxon>Streptomycetaceae</taxon>
        <taxon>Streptomyces</taxon>
    </lineage>
</organism>
<dbReference type="Pfam" id="PF04389">
    <property type="entry name" value="Peptidase_M28"/>
    <property type="match status" value="1"/>
</dbReference>
<protein>
    <submittedName>
        <fullName evidence="4">M28 family peptidase</fullName>
    </submittedName>
</protein>